<sequence>MMHSTNVISLSRALAVNWNTGTREQIRDWLQSIMTERNMSPIELAKFVGVSPTTIYRAIDVGSEFTTTTKTLEKVASKVGRQPPGPSYLDAHHIRPLNSPSGLEAIDVPRNLITLTADEHRLLAYRILDRSLELEGYLPGDIVVIDEDVAPSAGDIVCVDLSSQRPGGAGRVLRLFEPPYLMSRSIDRRVEPAPILLDRSVEIKGTATAMLREMRKAS</sequence>
<dbReference type="Pfam" id="PF13391">
    <property type="entry name" value="HNH_2"/>
    <property type="match status" value="1"/>
</dbReference>
<protein>
    <recommendedName>
        <fullName evidence="1">HNH nuclease domain-containing protein</fullName>
    </recommendedName>
</protein>
<dbReference type="RefSeq" id="WP_333721963.1">
    <property type="nucleotide sequence ID" value="NZ_CP049216.1"/>
</dbReference>
<dbReference type="InterPro" id="IPR003615">
    <property type="entry name" value="HNH_nuc"/>
</dbReference>
<dbReference type="InterPro" id="IPR010982">
    <property type="entry name" value="Lambda_DNA-bd_dom_sf"/>
</dbReference>
<dbReference type="Gene3D" id="2.10.109.10">
    <property type="entry name" value="Umud Fragment, subunit A"/>
    <property type="match status" value="1"/>
</dbReference>
<name>A0AAJ4N1H5_AGRTU</name>
<dbReference type="SUPFAM" id="SSF47413">
    <property type="entry name" value="lambda repressor-like DNA-binding domains"/>
    <property type="match status" value="1"/>
</dbReference>
<proteinExistence type="predicted"/>
<organism evidence="2 3">
    <name type="scientific">Agrobacterium tumefaciens</name>
    <dbReference type="NCBI Taxonomy" id="358"/>
    <lineage>
        <taxon>Bacteria</taxon>
        <taxon>Pseudomonadati</taxon>
        <taxon>Pseudomonadota</taxon>
        <taxon>Alphaproteobacteria</taxon>
        <taxon>Hyphomicrobiales</taxon>
        <taxon>Rhizobiaceae</taxon>
        <taxon>Rhizobium/Agrobacterium group</taxon>
        <taxon>Agrobacterium</taxon>
        <taxon>Agrobacterium tumefaciens complex</taxon>
    </lineage>
</organism>
<dbReference type="AlphaFoldDB" id="A0AAJ4N1H5"/>
<dbReference type="InterPro" id="IPR036286">
    <property type="entry name" value="LexA/Signal_pep-like_sf"/>
</dbReference>
<dbReference type="EMBL" id="CP049216">
    <property type="protein sequence ID" value="QTG12922.1"/>
    <property type="molecule type" value="Genomic_DNA"/>
</dbReference>
<accession>A0AAJ4N1H5</accession>
<dbReference type="Proteomes" id="UP000663946">
    <property type="component" value="Chromosome 1"/>
</dbReference>
<evidence type="ECO:0000313" key="3">
    <source>
        <dbReference type="Proteomes" id="UP000663946"/>
    </source>
</evidence>
<gene>
    <name evidence="2" type="ORF">G6M86_06555</name>
</gene>
<dbReference type="GO" id="GO:0003677">
    <property type="term" value="F:DNA binding"/>
    <property type="evidence" value="ECO:0007669"/>
    <property type="project" value="InterPro"/>
</dbReference>
<dbReference type="SUPFAM" id="SSF51306">
    <property type="entry name" value="LexA/Signal peptidase"/>
    <property type="match status" value="1"/>
</dbReference>
<dbReference type="CDD" id="cd00085">
    <property type="entry name" value="HNHc"/>
    <property type="match status" value="1"/>
</dbReference>
<evidence type="ECO:0000313" key="2">
    <source>
        <dbReference type="EMBL" id="QTG12922.1"/>
    </source>
</evidence>
<feature type="domain" description="HNH nuclease" evidence="1">
    <location>
        <begin position="86"/>
        <end position="122"/>
    </location>
</feature>
<dbReference type="InterPro" id="IPR001387">
    <property type="entry name" value="Cro/C1-type_HTH"/>
</dbReference>
<dbReference type="CDD" id="cd00093">
    <property type="entry name" value="HTH_XRE"/>
    <property type="match status" value="1"/>
</dbReference>
<reference evidence="2" key="1">
    <citation type="submission" date="2020-02" db="EMBL/GenBank/DDBJ databases">
        <title>Unexpected conservation and global transmission of agrobacterial virulence plasmids.</title>
        <authorList>
            <person name="Weisberg A.J."/>
            <person name="Davis E.W. II"/>
            <person name="Tabima J.R."/>
            <person name="Belcher M.S."/>
            <person name="Miller M."/>
            <person name="Kuo C.-H."/>
            <person name="Loper J.E."/>
            <person name="Grunwald N.J."/>
            <person name="Putnam M.L."/>
            <person name="Chang J.H."/>
        </authorList>
    </citation>
    <scope>NUCLEOTIDE SEQUENCE</scope>
    <source>
        <strain evidence="2">Q15/94</strain>
    </source>
</reference>
<evidence type="ECO:0000259" key="1">
    <source>
        <dbReference type="Pfam" id="PF13391"/>
    </source>
</evidence>